<comment type="caution">
    <text evidence="1">The sequence shown here is derived from an EMBL/GenBank/DDBJ whole genome shotgun (WGS) entry which is preliminary data.</text>
</comment>
<gene>
    <name evidence="1" type="ORF">BpHYR1_035644</name>
</gene>
<dbReference type="AlphaFoldDB" id="A0A3M7RPZ0"/>
<name>A0A3M7RPZ0_BRAPC</name>
<evidence type="ECO:0000313" key="2">
    <source>
        <dbReference type="Proteomes" id="UP000276133"/>
    </source>
</evidence>
<evidence type="ECO:0000313" key="1">
    <source>
        <dbReference type="EMBL" id="RNA25602.1"/>
    </source>
</evidence>
<accession>A0A3M7RPZ0</accession>
<keyword evidence="2" id="KW-1185">Reference proteome</keyword>
<dbReference type="EMBL" id="REGN01002896">
    <property type="protein sequence ID" value="RNA25602.1"/>
    <property type="molecule type" value="Genomic_DNA"/>
</dbReference>
<dbReference type="Proteomes" id="UP000276133">
    <property type="component" value="Unassembled WGS sequence"/>
</dbReference>
<reference evidence="1 2" key="1">
    <citation type="journal article" date="2018" name="Sci. Rep.">
        <title>Genomic signatures of local adaptation to the degree of environmental predictability in rotifers.</title>
        <authorList>
            <person name="Franch-Gras L."/>
            <person name="Hahn C."/>
            <person name="Garcia-Roger E.M."/>
            <person name="Carmona M.J."/>
            <person name="Serra M."/>
            <person name="Gomez A."/>
        </authorList>
    </citation>
    <scope>NUCLEOTIDE SEQUENCE [LARGE SCALE GENOMIC DNA]</scope>
    <source>
        <strain evidence="1">HYR1</strain>
    </source>
</reference>
<sequence length="70" mass="8111">MFNTIIVKKARLVCKIKYRIYYLKILKFSFDIFGSGNFGIHCVGCQNLNRKFEKSIPGKMDGTIVIQKSF</sequence>
<protein>
    <submittedName>
        <fullName evidence="1">Uncharacterized protein</fullName>
    </submittedName>
</protein>
<organism evidence="1 2">
    <name type="scientific">Brachionus plicatilis</name>
    <name type="common">Marine rotifer</name>
    <name type="synonym">Brachionus muelleri</name>
    <dbReference type="NCBI Taxonomy" id="10195"/>
    <lineage>
        <taxon>Eukaryota</taxon>
        <taxon>Metazoa</taxon>
        <taxon>Spiralia</taxon>
        <taxon>Gnathifera</taxon>
        <taxon>Rotifera</taxon>
        <taxon>Eurotatoria</taxon>
        <taxon>Monogononta</taxon>
        <taxon>Pseudotrocha</taxon>
        <taxon>Ploima</taxon>
        <taxon>Brachionidae</taxon>
        <taxon>Brachionus</taxon>
    </lineage>
</organism>
<proteinExistence type="predicted"/>